<dbReference type="Pfam" id="PF13460">
    <property type="entry name" value="NAD_binding_10"/>
    <property type="match status" value="1"/>
</dbReference>
<dbReference type="OrthoDB" id="7015609at2"/>
<organism evidence="2 3">
    <name type="scientific">Pseudomonas fluorescens</name>
    <dbReference type="NCBI Taxonomy" id="294"/>
    <lineage>
        <taxon>Bacteria</taxon>
        <taxon>Pseudomonadati</taxon>
        <taxon>Pseudomonadota</taxon>
        <taxon>Gammaproteobacteria</taxon>
        <taxon>Pseudomonadales</taxon>
        <taxon>Pseudomonadaceae</taxon>
        <taxon>Pseudomonas</taxon>
    </lineage>
</organism>
<dbReference type="EMBL" id="CABVHQ010000017">
    <property type="protein sequence ID" value="VVN95424.1"/>
    <property type="molecule type" value="Genomic_DNA"/>
</dbReference>
<dbReference type="RefSeq" id="WP_150642215.1">
    <property type="nucleotide sequence ID" value="NZ_CABVHQ010000017.1"/>
</dbReference>
<dbReference type="AlphaFoldDB" id="A0A5E7C5B9"/>
<name>A0A5E7C5B9_PSEFL</name>
<dbReference type="InterPro" id="IPR036291">
    <property type="entry name" value="NAD(P)-bd_dom_sf"/>
</dbReference>
<dbReference type="PANTHER" id="PTHR43355">
    <property type="entry name" value="FLAVIN REDUCTASE (NADPH)"/>
    <property type="match status" value="1"/>
</dbReference>
<evidence type="ECO:0000259" key="1">
    <source>
        <dbReference type="Pfam" id="PF13460"/>
    </source>
</evidence>
<proteinExistence type="predicted"/>
<dbReference type="SUPFAM" id="SSF51735">
    <property type="entry name" value="NAD(P)-binding Rossmann-fold domains"/>
    <property type="match status" value="1"/>
</dbReference>
<dbReference type="InterPro" id="IPR051606">
    <property type="entry name" value="Polyketide_Oxido-like"/>
</dbReference>
<dbReference type="Proteomes" id="UP000337909">
    <property type="component" value="Unassembled WGS sequence"/>
</dbReference>
<dbReference type="GO" id="GO:0016646">
    <property type="term" value="F:oxidoreductase activity, acting on the CH-NH group of donors, NAD or NADP as acceptor"/>
    <property type="evidence" value="ECO:0007669"/>
    <property type="project" value="TreeGrafter"/>
</dbReference>
<evidence type="ECO:0000313" key="3">
    <source>
        <dbReference type="Proteomes" id="UP000337909"/>
    </source>
</evidence>
<dbReference type="InterPro" id="IPR016040">
    <property type="entry name" value="NAD(P)-bd_dom"/>
</dbReference>
<dbReference type="Gene3D" id="3.40.50.720">
    <property type="entry name" value="NAD(P)-binding Rossmann-like Domain"/>
    <property type="match status" value="1"/>
</dbReference>
<evidence type="ECO:0000313" key="2">
    <source>
        <dbReference type="EMBL" id="VVN95424.1"/>
    </source>
</evidence>
<accession>A0A5E7C5B9</accession>
<protein>
    <recommendedName>
        <fullName evidence="1">NAD(P)-binding domain-containing protein</fullName>
    </recommendedName>
</protein>
<dbReference type="PANTHER" id="PTHR43355:SF2">
    <property type="entry name" value="FLAVIN REDUCTASE (NADPH)"/>
    <property type="match status" value="1"/>
</dbReference>
<gene>
    <name evidence="2" type="ORF">PS691_02200</name>
</gene>
<feature type="domain" description="NAD(P)-binding" evidence="1">
    <location>
        <begin position="15"/>
        <end position="163"/>
    </location>
</feature>
<reference evidence="2 3" key="1">
    <citation type="submission" date="2019-09" db="EMBL/GenBank/DDBJ databases">
        <authorList>
            <person name="Chandra G."/>
            <person name="Truman W A."/>
        </authorList>
    </citation>
    <scope>NUCLEOTIDE SEQUENCE [LARGE SCALE GENOMIC DNA]</scope>
    <source>
        <strain evidence="2">PS691</strain>
    </source>
</reference>
<sequence>MKNAETPVVKLVLYGAMSSLGSALMAEMLRRQHEVIAILDDLTALAPRPGLRTKSGNLFDAERVKQSVAGCSAVICLLDAPGLPMNHEHVEKALVPGPVEQVLAVDALIAGMQAMGIHRLFLVGNFTVLDDPEVEDHLQHHAAEEILDALQTSTLHWTLVNAPHSVAGLTIEHFSQFSSNLEPGLAEVLERLNRVAVGIADELRLNLHIGQHVTFVATDPIPQ</sequence>